<sequence>MNEADIDEIYDALHVSPEAAKAMTVLERLDQWTTLRSSRNDWSNEQLDALGYGKPPERAELTSAPGPKHPPLCWGQGRFLDPSIPKVASPGPAPEVPGGNAPALRSFQRFVHSPKAGGSFAPPQAAV</sequence>
<evidence type="ECO:0000313" key="2">
    <source>
        <dbReference type="EMBL" id="NEH90698.1"/>
    </source>
</evidence>
<dbReference type="RefSeq" id="WP_163875516.1">
    <property type="nucleotide sequence ID" value="NZ_WUEP01000003.1"/>
</dbReference>
<gene>
    <name evidence="2" type="ORF">GR206_06510</name>
</gene>
<proteinExistence type="predicted"/>
<accession>A0A6N9ZCX2</accession>
<feature type="region of interest" description="Disordered" evidence="1">
    <location>
        <begin position="46"/>
        <end position="72"/>
    </location>
</feature>
<protein>
    <submittedName>
        <fullName evidence="2">Uncharacterized protein</fullName>
    </submittedName>
</protein>
<name>A0A6N9ZCX2_9HYPH</name>
<reference evidence="2 3" key="1">
    <citation type="submission" date="2019-12" db="EMBL/GenBank/DDBJ databases">
        <title>Rhizobium genotypes associated with high levels of biological nitrogen fixation by grain legumes in a temperate-maritime cropping system.</title>
        <authorList>
            <person name="Maluk M."/>
            <person name="Francesc Ferrando Molina F."/>
            <person name="Lopez Del Egido L."/>
            <person name="Lafos M."/>
            <person name="Langarica-Fuentes A."/>
            <person name="Gebre Yohannes G."/>
            <person name="Young M.W."/>
            <person name="Martin P."/>
            <person name="Gantlett R."/>
            <person name="Kenicer G."/>
            <person name="Hawes C."/>
            <person name="Begg G.S."/>
            <person name="Quilliam R.S."/>
            <person name="Squire G.R."/>
            <person name="Poole P.S."/>
            <person name="Young P.W."/>
            <person name="Iannetta P.M."/>
            <person name="James E.K."/>
        </authorList>
    </citation>
    <scope>NUCLEOTIDE SEQUENCE [LARGE SCALE GENOMIC DNA]</scope>
    <source>
        <strain evidence="2 3">JHI2449</strain>
    </source>
</reference>
<feature type="region of interest" description="Disordered" evidence="1">
    <location>
        <begin position="83"/>
        <end position="102"/>
    </location>
</feature>
<comment type="caution">
    <text evidence="2">The sequence shown here is derived from an EMBL/GenBank/DDBJ whole genome shotgun (WGS) entry which is preliminary data.</text>
</comment>
<evidence type="ECO:0000256" key="1">
    <source>
        <dbReference type="SAM" id="MobiDB-lite"/>
    </source>
</evidence>
<dbReference type="Proteomes" id="UP000468864">
    <property type="component" value="Unassembled WGS sequence"/>
</dbReference>
<dbReference type="AlphaFoldDB" id="A0A6N9ZCX2"/>
<evidence type="ECO:0000313" key="3">
    <source>
        <dbReference type="Proteomes" id="UP000468864"/>
    </source>
</evidence>
<organism evidence="2 3">
    <name type="scientific">Rhizobium laguerreae</name>
    <dbReference type="NCBI Taxonomy" id="1076926"/>
    <lineage>
        <taxon>Bacteria</taxon>
        <taxon>Pseudomonadati</taxon>
        <taxon>Pseudomonadota</taxon>
        <taxon>Alphaproteobacteria</taxon>
        <taxon>Hyphomicrobiales</taxon>
        <taxon>Rhizobiaceae</taxon>
        <taxon>Rhizobium/Agrobacterium group</taxon>
        <taxon>Rhizobium</taxon>
    </lineage>
</organism>
<dbReference type="EMBL" id="WUEP01000003">
    <property type="protein sequence ID" value="NEH90698.1"/>
    <property type="molecule type" value="Genomic_DNA"/>
</dbReference>